<keyword evidence="7" id="KW-0808">Transferase</keyword>
<feature type="domain" description="MYND-type" evidence="6">
    <location>
        <begin position="65"/>
        <end position="108"/>
    </location>
</feature>
<dbReference type="GO" id="GO:0008270">
    <property type="term" value="F:zinc ion binding"/>
    <property type="evidence" value="ECO:0007669"/>
    <property type="project" value="UniProtKB-KW"/>
</dbReference>
<dbReference type="Gene3D" id="1.10.220.160">
    <property type="match status" value="1"/>
</dbReference>
<keyword evidence="1" id="KW-0479">Metal-binding</keyword>
<reference evidence="7" key="1">
    <citation type="submission" date="2017-11" db="EMBL/GenBank/DDBJ databases">
        <title>The sensing device of the deep-sea amphipod.</title>
        <authorList>
            <person name="Kobayashi H."/>
            <person name="Nagahama T."/>
            <person name="Arai W."/>
            <person name="Sasagawa Y."/>
            <person name="Umeda M."/>
            <person name="Hayashi T."/>
            <person name="Nikaido I."/>
            <person name="Watanabe H."/>
            <person name="Oguri K."/>
            <person name="Kitazato H."/>
            <person name="Fujioka K."/>
            <person name="Kido Y."/>
            <person name="Takami H."/>
        </authorList>
    </citation>
    <scope>NUCLEOTIDE SEQUENCE</scope>
    <source>
        <tissue evidence="7">Whole body</tissue>
    </source>
</reference>
<name>A0A6A7GA76_9CRUS</name>
<dbReference type="SUPFAM" id="SSF48452">
    <property type="entry name" value="TPR-like"/>
    <property type="match status" value="1"/>
</dbReference>
<dbReference type="SMART" id="SM00317">
    <property type="entry name" value="SET"/>
    <property type="match status" value="1"/>
</dbReference>
<dbReference type="PANTHER" id="PTHR12197">
    <property type="entry name" value="HISTONE-LYSINE N-METHYLTRANSFERASE SMYD"/>
    <property type="match status" value="1"/>
</dbReference>
<dbReference type="InterPro" id="IPR011990">
    <property type="entry name" value="TPR-like_helical_dom_sf"/>
</dbReference>
<dbReference type="InterPro" id="IPR050869">
    <property type="entry name" value="H3K4_H4K5_MeTrfase"/>
</dbReference>
<dbReference type="PROSITE" id="PS50865">
    <property type="entry name" value="ZF_MYND_2"/>
    <property type="match status" value="1"/>
</dbReference>
<evidence type="ECO:0000256" key="4">
    <source>
        <dbReference type="PROSITE-ProRule" id="PRU00134"/>
    </source>
</evidence>
<feature type="domain" description="SET" evidence="5">
    <location>
        <begin position="12"/>
        <end position="289"/>
    </location>
</feature>
<dbReference type="PROSITE" id="PS50280">
    <property type="entry name" value="SET"/>
    <property type="match status" value="1"/>
</dbReference>
<dbReference type="EMBL" id="IACT01008307">
    <property type="protein sequence ID" value="LAC27419.1"/>
    <property type="molecule type" value="mRNA"/>
</dbReference>
<dbReference type="InterPro" id="IPR002893">
    <property type="entry name" value="Znf_MYND"/>
</dbReference>
<dbReference type="InterPro" id="IPR046341">
    <property type="entry name" value="SET_dom_sf"/>
</dbReference>
<evidence type="ECO:0000313" key="7">
    <source>
        <dbReference type="EMBL" id="LAC27419.1"/>
    </source>
</evidence>
<keyword evidence="3" id="KW-0862">Zinc</keyword>
<dbReference type="Gene3D" id="1.25.40.10">
    <property type="entry name" value="Tetratricopeptide repeat domain"/>
    <property type="match status" value="1"/>
</dbReference>
<dbReference type="Gene3D" id="2.170.270.10">
    <property type="entry name" value="SET domain"/>
    <property type="match status" value="1"/>
</dbReference>
<dbReference type="GO" id="GO:0032259">
    <property type="term" value="P:methylation"/>
    <property type="evidence" value="ECO:0007669"/>
    <property type="project" value="UniProtKB-KW"/>
</dbReference>
<evidence type="ECO:0000256" key="2">
    <source>
        <dbReference type="ARBA" id="ARBA00022771"/>
    </source>
</evidence>
<dbReference type="GO" id="GO:0005634">
    <property type="term" value="C:nucleus"/>
    <property type="evidence" value="ECO:0007669"/>
    <property type="project" value="TreeGrafter"/>
</dbReference>
<proteinExistence type="evidence at transcript level"/>
<evidence type="ECO:0000259" key="6">
    <source>
        <dbReference type="PROSITE" id="PS50865"/>
    </source>
</evidence>
<evidence type="ECO:0000256" key="1">
    <source>
        <dbReference type="ARBA" id="ARBA00022723"/>
    </source>
</evidence>
<dbReference type="Gene3D" id="6.10.140.2220">
    <property type="match status" value="1"/>
</dbReference>
<dbReference type="InterPro" id="IPR001214">
    <property type="entry name" value="SET_dom"/>
</dbReference>
<dbReference type="GO" id="GO:0008757">
    <property type="term" value="F:S-adenosylmethionine-dependent methyltransferase activity"/>
    <property type="evidence" value="ECO:0007669"/>
    <property type="project" value="UniProtKB-ARBA"/>
</dbReference>
<dbReference type="Pfam" id="PF00856">
    <property type="entry name" value="SET"/>
    <property type="match status" value="1"/>
</dbReference>
<keyword evidence="2 4" id="KW-0863">Zinc-finger</keyword>
<dbReference type="PANTHER" id="PTHR12197:SF251">
    <property type="entry name" value="EG:BACR7C10.4 PROTEIN"/>
    <property type="match status" value="1"/>
</dbReference>
<evidence type="ECO:0000259" key="5">
    <source>
        <dbReference type="PROSITE" id="PS50280"/>
    </source>
</evidence>
<dbReference type="AlphaFoldDB" id="A0A6A7GA76"/>
<keyword evidence="7" id="KW-0489">Methyltransferase</keyword>
<evidence type="ECO:0000256" key="3">
    <source>
        <dbReference type="ARBA" id="ARBA00022833"/>
    </source>
</evidence>
<organism evidence="7">
    <name type="scientific">Hirondellea gigas</name>
    <dbReference type="NCBI Taxonomy" id="1518452"/>
    <lineage>
        <taxon>Eukaryota</taxon>
        <taxon>Metazoa</taxon>
        <taxon>Ecdysozoa</taxon>
        <taxon>Arthropoda</taxon>
        <taxon>Crustacea</taxon>
        <taxon>Multicrustacea</taxon>
        <taxon>Malacostraca</taxon>
        <taxon>Eumalacostraca</taxon>
        <taxon>Peracarida</taxon>
        <taxon>Amphipoda</taxon>
        <taxon>Amphilochidea</taxon>
        <taxon>Lysianassida</taxon>
        <taxon>Lysianassidira</taxon>
        <taxon>Lysianassoidea</taxon>
        <taxon>Lysianassidae</taxon>
        <taxon>Hirondellea</taxon>
    </lineage>
</organism>
<dbReference type="GO" id="GO:0008170">
    <property type="term" value="F:N-methyltransferase activity"/>
    <property type="evidence" value="ECO:0007669"/>
    <property type="project" value="UniProtKB-ARBA"/>
</dbReference>
<dbReference type="SUPFAM" id="SSF144232">
    <property type="entry name" value="HIT/MYND zinc finger-like"/>
    <property type="match status" value="1"/>
</dbReference>
<protein>
    <submittedName>
        <fullName evidence="7">Histone-lysine N-methyltransferase ASHR1</fullName>
    </submittedName>
</protein>
<sequence length="525" mass="59564">MEPANSLAFLRKNIKSFPHIQADHFESKGRGFRARKFIPSGTVVLHEDPIVSALLDDHIDRRCSNPTCWKPKTELDEKAFLRCSICRYAFYCSKHCQHSHWKAHKFGCKCAQRMAAAIQKPPTPSILMMAEIWRRSELAQESQKLVVKCPEFPLFRDLNSHWDAFSEQQRHEYIGMACSVFYFMFAPDVKSSNSNDDEKKMNDIKPLETKLDVNCVARWFARFSCNNFSIFDSELRPFGAGVFPLTAVFNHSCDPNCVLMFSNPDRPNRCYVRSSRPIAKGEELTIGYVELGCPTSIRRAELRKGYFFECECPRCSNDADELDAVWETLRCPSGNCSAVIPSTYDLDGLCPTCGTDLSEHNIDITLEKVARLRNQGDEARSSGQLLQAKTLFEKAYAALELVRHANDPSVYTLLNSLAMTCVDLQLFDEAFTYHEAELPFLDFVHSEHAPALGLQLLLHGKLACYLGHISRALHLYRRAHIILCETHGKFHPLIEELAQKIGECQAELMQNSGPAGREELLAIHS</sequence>
<accession>A0A6A7GA76</accession>
<dbReference type="Pfam" id="PF01753">
    <property type="entry name" value="zf-MYND"/>
    <property type="match status" value="1"/>
</dbReference>
<dbReference type="GO" id="GO:0008276">
    <property type="term" value="F:protein methyltransferase activity"/>
    <property type="evidence" value="ECO:0007669"/>
    <property type="project" value="UniProtKB-ARBA"/>
</dbReference>
<dbReference type="SUPFAM" id="SSF82199">
    <property type="entry name" value="SET domain"/>
    <property type="match status" value="1"/>
</dbReference>